<dbReference type="OrthoDB" id="4141102at2759"/>
<protein>
    <submittedName>
        <fullName evidence="1">Uncharacterized protein</fullName>
    </submittedName>
</protein>
<evidence type="ECO:0000313" key="2">
    <source>
        <dbReference type="Proteomes" id="UP000078343"/>
    </source>
</evidence>
<evidence type="ECO:0000313" key="1">
    <source>
        <dbReference type="EMBL" id="OAP58538.1"/>
    </source>
</evidence>
<sequence>MLGIWHSGGVNLQHQVSEIEDYQQAMSAVQAWTLGAKYHVPAFQNALLDELARFWVHNSMPPQFLSWVVKDSKNTVLPRSVFDQLAFDLIHSSTGIERSKHRVRMSWALRTQVAMWSHSGTCWLTQTSV</sequence>
<proteinExistence type="predicted"/>
<dbReference type="EMBL" id="LVYI01000006">
    <property type="protein sequence ID" value="OAP58538.1"/>
    <property type="molecule type" value="Genomic_DNA"/>
</dbReference>
<name>A0A178ZFK3_9EURO</name>
<accession>A0A178ZFK3</accession>
<reference evidence="1 2" key="1">
    <citation type="submission" date="2016-04" db="EMBL/GenBank/DDBJ databases">
        <title>Draft genome of Fonsecaea erecta CBS 125763.</title>
        <authorList>
            <person name="Weiss V.A."/>
            <person name="Vicente V.A."/>
            <person name="Raittz R.T."/>
            <person name="Moreno L.F."/>
            <person name="De Souza E.M."/>
            <person name="Pedrosa F.O."/>
            <person name="Steffens M.B."/>
            <person name="Faoro H."/>
            <person name="Tadra-Sfeir M.Z."/>
            <person name="Najafzadeh M.J."/>
            <person name="Felipe M.S."/>
            <person name="Teixeira M."/>
            <person name="Sun J."/>
            <person name="Xi L."/>
            <person name="Gomes R."/>
            <person name="De Azevedo C.M."/>
            <person name="Salgado C.G."/>
            <person name="Da Silva M.B."/>
            <person name="Nascimento M.F."/>
            <person name="Queiroz-Telles F."/>
            <person name="Attili D.S."/>
            <person name="Gorbushina A."/>
        </authorList>
    </citation>
    <scope>NUCLEOTIDE SEQUENCE [LARGE SCALE GENOMIC DNA]</scope>
    <source>
        <strain evidence="1 2">CBS 125763</strain>
    </source>
</reference>
<organism evidence="1 2">
    <name type="scientific">Fonsecaea erecta</name>
    <dbReference type="NCBI Taxonomy" id="1367422"/>
    <lineage>
        <taxon>Eukaryota</taxon>
        <taxon>Fungi</taxon>
        <taxon>Dikarya</taxon>
        <taxon>Ascomycota</taxon>
        <taxon>Pezizomycotina</taxon>
        <taxon>Eurotiomycetes</taxon>
        <taxon>Chaetothyriomycetidae</taxon>
        <taxon>Chaetothyriales</taxon>
        <taxon>Herpotrichiellaceae</taxon>
        <taxon>Fonsecaea</taxon>
    </lineage>
</organism>
<comment type="caution">
    <text evidence="1">The sequence shown here is derived from an EMBL/GenBank/DDBJ whole genome shotgun (WGS) entry which is preliminary data.</text>
</comment>
<dbReference type="STRING" id="1367422.A0A178ZFK3"/>
<dbReference type="Proteomes" id="UP000078343">
    <property type="component" value="Unassembled WGS sequence"/>
</dbReference>
<gene>
    <name evidence="1" type="ORF">AYL99_07628</name>
</gene>
<dbReference type="AlphaFoldDB" id="A0A178ZFK3"/>
<dbReference type="GeneID" id="30011796"/>
<keyword evidence="2" id="KW-1185">Reference proteome</keyword>
<dbReference type="RefSeq" id="XP_018691905.1">
    <property type="nucleotide sequence ID" value="XM_018839137.1"/>
</dbReference>